<sequence>MFAVRILRPVRVPIAAVFPCPSTRTTPRPGRNDFFKAWMKSEAINSPELCMLSKSIFKSVALRKSCEYAQKLRDSGWKFSVGNTVVCGVLGSIILSRPISYCLEGFHPLADYPQKVSTDSPLGSEIDGIMALVQKLIVPIFLIINLWLNWGHSHPLFLLVKVTLVFLTTKPFPSSVHLVVDRPPKARIVEVQDYTLLCLARVEIKDEKLMLIGILGGWWILPLSSHKEEGLHKSLWMELVSLVKSRFRLAAGIC</sequence>
<protein>
    <submittedName>
        <fullName evidence="1">Uncharacterized protein</fullName>
    </submittedName>
</protein>
<dbReference type="EMBL" id="KV016701">
    <property type="protein sequence ID" value="KZV19358.1"/>
    <property type="molecule type" value="Genomic_DNA"/>
</dbReference>
<accession>A0A2Z7ACA5</accession>
<dbReference type="Proteomes" id="UP000250235">
    <property type="component" value="Unassembled WGS sequence"/>
</dbReference>
<evidence type="ECO:0000313" key="1">
    <source>
        <dbReference type="EMBL" id="KZV19358.1"/>
    </source>
</evidence>
<gene>
    <name evidence="1" type="ORF">F511_25093</name>
</gene>
<name>A0A2Z7ACA5_9LAMI</name>
<dbReference type="AlphaFoldDB" id="A0A2Z7ACA5"/>
<proteinExistence type="predicted"/>
<keyword evidence="2" id="KW-1185">Reference proteome</keyword>
<reference evidence="1 2" key="1">
    <citation type="journal article" date="2015" name="Proc. Natl. Acad. Sci. U.S.A.">
        <title>The resurrection genome of Boea hygrometrica: A blueprint for survival of dehydration.</title>
        <authorList>
            <person name="Xiao L."/>
            <person name="Yang G."/>
            <person name="Zhang L."/>
            <person name="Yang X."/>
            <person name="Zhao S."/>
            <person name="Ji Z."/>
            <person name="Zhou Q."/>
            <person name="Hu M."/>
            <person name="Wang Y."/>
            <person name="Chen M."/>
            <person name="Xu Y."/>
            <person name="Jin H."/>
            <person name="Xiao X."/>
            <person name="Hu G."/>
            <person name="Bao F."/>
            <person name="Hu Y."/>
            <person name="Wan P."/>
            <person name="Li L."/>
            <person name="Deng X."/>
            <person name="Kuang T."/>
            <person name="Xiang C."/>
            <person name="Zhu J.K."/>
            <person name="Oliver M.J."/>
            <person name="He Y."/>
        </authorList>
    </citation>
    <scope>NUCLEOTIDE SEQUENCE [LARGE SCALE GENOMIC DNA]</scope>
    <source>
        <strain evidence="2">cv. XS01</strain>
    </source>
</reference>
<dbReference type="OrthoDB" id="748084at2759"/>
<organism evidence="1 2">
    <name type="scientific">Dorcoceras hygrometricum</name>
    <dbReference type="NCBI Taxonomy" id="472368"/>
    <lineage>
        <taxon>Eukaryota</taxon>
        <taxon>Viridiplantae</taxon>
        <taxon>Streptophyta</taxon>
        <taxon>Embryophyta</taxon>
        <taxon>Tracheophyta</taxon>
        <taxon>Spermatophyta</taxon>
        <taxon>Magnoliopsida</taxon>
        <taxon>eudicotyledons</taxon>
        <taxon>Gunneridae</taxon>
        <taxon>Pentapetalae</taxon>
        <taxon>asterids</taxon>
        <taxon>lamiids</taxon>
        <taxon>Lamiales</taxon>
        <taxon>Gesneriaceae</taxon>
        <taxon>Didymocarpoideae</taxon>
        <taxon>Trichosporeae</taxon>
        <taxon>Loxocarpinae</taxon>
        <taxon>Dorcoceras</taxon>
    </lineage>
</organism>
<evidence type="ECO:0000313" key="2">
    <source>
        <dbReference type="Proteomes" id="UP000250235"/>
    </source>
</evidence>